<comment type="caution">
    <text evidence="2">The sequence shown here is derived from an EMBL/GenBank/DDBJ whole genome shotgun (WGS) entry which is preliminary data.</text>
</comment>
<dbReference type="EMBL" id="CAAALY010088381">
    <property type="protein sequence ID" value="VEL27596.1"/>
    <property type="molecule type" value="Genomic_DNA"/>
</dbReference>
<protein>
    <submittedName>
        <fullName evidence="2">Uncharacterized protein</fullName>
    </submittedName>
</protein>
<evidence type="ECO:0000256" key="1">
    <source>
        <dbReference type="SAM" id="MobiDB-lite"/>
    </source>
</evidence>
<organism evidence="2 3">
    <name type="scientific">Protopolystoma xenopodis</name>
    <dbReference type="NCBI Taxonomy" id="117903"/>
    <lineage>
        <taxon>Eukaryota</taxon>
        <taxon>Metazoa</taxon>
        <taxon>Spiralia</taxon>
        <taxon>Lophotrochozoa</taxon>
        <taxon>Platyhelminthes</taxon>
        <taxon>Monogenea</taxon>
        <taxon>Polyopisthocotylea</taxon>
        <taxon>Polystomatidea</taxon>
        <taxon>Polystomatidae</taxon>
        <taxon>Protopolystoma</taxon>
    </lineage>
</organism>
<dbReference type="AlphaFoldDB" id="A0A3S5AMP3"/>
<dbReference type="Proteomes" id="UP000784294">
    <property type="component" value="Unassembled WGS sequence"/>
</dbReference>
<evidence type="ECO:0000313" key="3">
    <source>
        <dbReference type="Proteomes" id="UP000784294"/>
    </source>
</evidence>
<feature type="region of interest" description="Disordered" evidence="1">
    <location>
        <begin position="39"/>
        <end position="61"/>
    </location>
</feature>
<gene>
    <name evidence="2" type="ORF">PXEA_LOCUS21036</name>
</gene>
<sequence>MIQLQYAIASIIQESWDQLEKSKTDMKVGWQEDVEVPNNIKEVDIQQSPQQQRQQPHQQVQQIKVEVYAEEIEMIREMIEKFGHLLSMFEADEGDLDGYLISALLSSGKSL</sequence>
<name>A0A3S5AMP3_9PLAT</name>
<proteinExistence type="predicted"/>
<reference evidence="2" key="1">
    <citation type="submission" date="2018-11" db="EMBL/GenBank/DDBJ databases">
        <authorList>
            <consortium name="Pathogen Informatics"/>
        </authorList>
    </citation>
    <scope>NUCLEOTIDE SEQUENCE</scope>
</reference>
<accession>A0A3S5AMP3</accession>
<keyword evidence="3" id="KW-1185">Reference proteome</keyword>
<feature type="compositionally biased region" description="Low complexity" evidence="1">
    <location>
        <begin position="46"/>
        <end position="61"/>
    </location>
</feature>
<evidence type="ECO:0000313" key="2">
    <source>
        <dbReference type="EMBL" id="VEL27596.1"/>
    </source>
</evidence>